<evidence type="ECO:0000313" key="4">
    <source>
        <dbReference type="Proteomes" id="UP000177434"/>
    </source>
</evidence>
<evidence type="ECO:0000313" key="3">
    <source>
        <dbReference type="EMBL" id="OGC43771.1"/>
    </source>
</evidence>
<evidence type="ECO:0000256" key="1">
    <source>
        <dbReference type="ARBA" id="ARBA00008023"/>
    </source>
</evidence>
<dbReference type="GO" id="GO:0047429">
    <property type="term" value="F:nucleoside triphosphate diphosphatase activity"/>
    <property type="evidence" value="ECO:0007669"/>
    <property type="project" value="InterPro"/>
</dbReference>
<organism evidence="3 4">
    <name type="scientific">candidate division WS6 bacterium RIFOXYB1_FULL_33_14</name>
    <dbReference type="NCBI Taxonomy" id="1817896"/>
    <lineage>
        <taxon>Bacteria</taxon>
        <taxon>Candidatus Dojkabacteria</taxon>
    </lineage>
</organism>
<evidence type="ECO:0000256" key="2">
    <source>
        <dbReference type="ARBA" id="ARBA00022801"/>
    </source>
</evidence>
<keyword evidence="2" id="KW-0378">Hydrolase</keyword>
<comment type="similarity">
    <text evidence="1">Belongs to the HAM1 NTPase family.</text>
</comment>
<proteinExistence type="inferred from homology"/>
<dbReference type="EMBL" id="MEUN01000109">
    <property type="protein sequence ID" value="OGC43771.1"/>
    <property type="molecule type" value="Genomic_DNA"/>
</dbReference>
<dbReference type="Pfam" id="PF01725">
    <property type="entry name" value="Ham1p_like"/>
    <property type="match status" value="1"/>
</dbReference>
<dbReference type="PANTHER" id="PTHR11067:SF9">
    <property type="entry name" value="INOSINE TRIPHOSPHATE PYROPHOSPHATASE"/>
    <property type="match status" value="1"/>
</dbReference>
<gene>
    <name evidence="3" type="ORF">A2400_02725</name>
</gene>
<dbReference type="Gene3D" id="3.90.950.10">
    <property type="match status" value="1"/>
</dbReference>
<sequence length="184" mass="21258">MILYITSNKNKIVTANNHLKPFGIQLEGMTVEGIIEPQIEDILEISKSKAKQAYEKIKKPLIVSDSGWMFTALNGFPGPYMHYINKWFTANDFLNLMKEKENREIILRECVTYIDKKQLKTFVYDNKGTVLKEASGESTPLDQIVTFKDDMKSMAVCENEGITRIPQNELWFDVGKWLKEKVLE</sequence>
<dbReference type="GO" id="GO:0009143">
    <property type="term" value="P:nucleoside triphosphate catabolic process"/>
    <property type="evidence" value="ECO:0007669"/>
    <property type="project" value="InterPro"/>
</dbReference>
<accession>A0A1F4UFR0</accession>
<comment type="caution">
    <text evidence="3">The sequence shown here is derived from an EMBL/GenBank/DDBJ whole genome shotgun (WGS) entry which is preliminary data.</text>
</comment>
<protein>
    <recommendedName>
        <fullName evidence="5">Non-canonical purine NTP pyrophosphatase</fullName>
    </recommendedName>
</protein>
<evidence type="ECO:0008006" key="5">
    <source>
        <dbReference type="Google" id="ProtNLM"/>
    </source>
</evidence>
<dbReference type="SUPFAM" id="SSF52972">
    <property type="entry name" value="ITPase-like"/>
    <property type="match status" value="1"/>
</dbReference>
<dbReference type="InterPro" id="IPR029001">
    <property type="entry name" value="ITPase-like_fam"/>
</dbReference>
<dbReference type="InterPro" id="IPR002637">
    <property type="entry name" value="RdgB/HAM1"/>
</dbReference>
<dbReference type="Proteomes" id="UP000177434">
    <property type="component" value="Unassembled WGS sequence"/>
</dbReference>
<dbReference type="AlphaFoldDB" id="A0A1F4UFR0"/>
<reference evidence="3 4" key="1">
    <citation type="journal article" date="2016" name="Nat. Commun.">
        <title>Thousands of microbial genomes shed light on interconnected biogeochemical processes in an aquifer system.</title>
        <authorList>
            <person name="Anantharaman K."/>
            <person name="Brown C.T."/>
            <person name="Hug L.A."/>
            <person name="Sharon I."/>
            <person name="Castelle C.J."/>
            <person name="Probst A.J."/>
            <person name="Thomas B.C."/>
            <person name="Singh A."/>
            <person name="Wilkins M.J."/>
            <person name="Karaoz U."/>
            <person name="Brodie E.L."/>
            <person name="Williams K.H."/>
            <person name="Hubbard S.S."/>
            <person name="Banfield J.F."/>
        </authorList>
    </citation>
    <scope>NUCLEOTIDE SEQUENCE [LARGE SCALE GENOMIC DNA]</scope>
</reference>
<dbReference type="GO" id="GO:0005737">
    <property type="term" value="C:cytoplasm"/>
    <property type="evidence" value="ECO:0007669"/>
    <property type="project" value="TreeGrafter"/>
</dbReference>
<dbReference type="PANTHER" id="PTHR11067">
    <property type="entry name" value="INOSINE TRIPHOSPHATE PYROPHOSPHATASE/HAM1 PROTEIN"/>
    <property type="match status" value="1"/>
</dbReference>
<name>A0A1F4UFR0_9BACT</name>